<gene>
    <name evidence="1" type="ORF">RHMOL_Rhmol05G0260900</name>
</gene>
<sequence length="262" mass="29015">MLGADLSTFAPIVELVAIGDDKAWTSNGAVIAVMLMAVTEQVGSEHDVPPPGVGDADLRRSSSSAHAMRRRRLWASVDEGKHSLKAEEESSLTKEDAAIASFLFDEQYTCTQARYPQEQAKLDWTRRFKIIEGVARAMLYLHEDSRLRIIHRDLKTSNILLDRNMNAKVSDFGTARIFGVDQTHGSTSRVVVTVGYMAPEYAMYGQFSAKSDVFSFGVLVLEIISGKKNNISYQSNDASDLLSHVSFSHTYILVNTPTVLFC</sequence>
<organism evidence="1 2">
    <name type="scientific">Rhododendron molle</name>
    <name type="common">Chinese azalea</name>
    <name type="synonym">Azalea mollis</name>
    <dbReference type="NCBI Taxonomy" id="49168"/>
    <lineage>
        <taxon>Eukaryota</taxon>
        <taxon>Viridiplantae</taxon>
        <taxon>Streptophyta</taxon>
        <taxon>Embryophyta</taxon>
        <taxon>Tracheophyta</taxon>
        <taxon>Spermatophyta</taxon>
        <taxon>Magnoliopsida</taxon>
        <taxon>eudicotyledons</taxon>
        <taxon>Gunneridae</taxon>
        <taxon>Pentapetalae</taxon>
        <taxon>asterids</taxon>
        <taxon>Ericales</taxon>
        <taxon>Ericaceae</taxon>
        <taxon>Ericoideae</taxon>
        <taxon>Rhodoreae</taxon>
        <taxon>Rhododendron</taxon>
    </lineage>
</organism>
<comment type="caution">
    <text evidence="1">The sequence shown here is derived from an EMBL/GenBank/DDBJ whole genome shotgun (WGS) entry which is preliminary data.</text>
</comment>
<dbReference type="EMBL" id="CM046392">
    <property type="protein sequence ID" value="KAI8556537.1"/>
    <property type="molecule type" value="Genomic_DNA"/>
</dbReference>
<accession>A0ACC0NT53</accession>
<keyword evidence="2" id="KW-1185">Reference proteome</keyword>
<dbReference type="Proteomes" id="UP001062846">
    <property type="component" value="Chromosome 5"/>
</dbReference>
<proteinExistence type="predicted"/>
<reference evidence="1" key="1">
    <citation type="submission" date="2022-02" db="EMBL/GenBank/DDBJ databases">
        <title>Plant Genome Project.</title>
        <authorList>
            <person name="Zhang R.-G."/>
        </authorList>
    </citation>
    <scope>NUCLEOTIDE SEQUENCE</scope>
    <source>
        <strain evidence="1">AT1</strain>
    </source>
</reference>
<name>A0ACC0NT53_RHOML</name>
<protein>
    <submittedName>
        <fullName evidence="1">Uncharacterized protein</fullName>
    </submittedName>
</protein>
<evidence type="ECO:0000313" key="1">
    <source>
        <dbReference type="EMBL" id="KAI8556537.1"/>
    </source>
</evidence>
<evidence type="ECO:0000313" key="2">
    <source>
        <dbReference type="Proteomes" id="UP001062846"/>
    </source>
</evidence>